<evidence type="ECO:0000256" key="4">
    <source>
        <dbReference type="ARBA" id="ARBA00022840"/>
    </source>
</evidence>
<dbReference type="GO" id="GO:0006438">
    <property type="term" value="P:valyl-tRNA aminoacylation"/>
    <property type="evidence" value="ECO:0007669"/>
    <property type="project" value="UniProtKB-UniRule"/>
</dbReference>
<keyword evidence="3 8" id="KW-0547">Nucleotide-binding</keyword>
<dbReference type="InterPro" id="IPR001412">
    <property type="entry name" value="aa-tRNA-synth_I_CS"/>
</dbReference>
<evidence type="ECO:0000256" key="7">
    <source>
        <dbReference type="ARBA" id="ARBA00047552"/>
    </source>
</evidence>
<dbReference type="AlphaFoldDB" id="A0A1C4V644"/>
<evidence type="ECO:0000259" key="10">
    <source>
        <dbReference type="Pfam" id="PF00133"/>
    </source>
</evidence>
<dbReference type="PANTHER" id="PTHR11946:SF93">
    <property type="entry name" value="VALINE--TRNA LIGASE, CHLOROPLASTIC_MITOCHONDRIAL 2"/>
    <property type="match status" value="1"/>
</dbReference>
<sequence length="893" mass="98841">MTGTARTARAGLPERPTLDGLEETWAHRWQEDGTYAFDRTRARERQHVYAIDTPPPTVSGELHMGHVFSYTHTDTVARFQRMRGRTVFYPMGWDDNGLPTERRVQNVYGVRCDPALPYDPDWVPPTTPVSDAARKDPTPISRRNFIELCERLTAADEQVFEALWRRLGLSVDWSLTYTTIGRVARATSQRAFLRNLARGEAYQAEAPTLWDVGFATAVAQAELEDRERPGAYHRLRFHGPAGREVLIDTTRPELLPACVALVCHPDDERYADLVGASARTPVFGVEVPVRAHPLADRAKGTGIAMVCTFGDLADVTWWRELQLDTRVVIGRDGRLLPEPPAGVPAEPYAALAGQTVNGARRTMVELLADAGDLVGEPRPITHPVKFYERGDRPLEIVSTRQWYLRNGGRDAGLREELLARGRELRWVPEHMRHRYEHWVGGLTGDWLVSRQRFFGVPVPVWYRLDDAGEPDWSHPLTPDESMLPVDPSSEPPPGYDEAQRGLPGGFVGDPDVLDTWATSSLTPQIVGGWETDPELFRLVFPMDLRPQGHDIIRTWLFATLLRSHLEFGVLPWRDVELSGWILDPDRKKMSKSKGNVVTPMGLLEQHGSDAVRYWAANGKPGMDLAFDPAQIKVGRRLATKLLNASKFALGLGAADALRAPYDNSSSAGGHNSASAPPGGALDRMKAGLTPRRDLELSATEPLDTAMLAELSGVVGVATSAFEAYDHTAALMATEAFFWRFCDDYIELVKERAYGSGPGADSARAALATALSVQLRLFAPVLPFVTEEVWSWWRYGSVHRAPWPTTYEVGRAVQGPGDPELLRLAADALGQVRRAKSERKLSMKADVPLAEALGPAALLDQLTLVADDLRAAGRIGKLDFLPDRTPELVIACAF</sequence>
<dbReference type="GO" id="GO:0005524">
    <property type="term" value="F:ATP binding"/>
    <property type="evidence" value="ECO:0007669"/>
    <property type="project" value="UniProtKB-UniRule"/>
</dbReference>
<evidence type="ECO:0000313" key="12">
    <source>
        <dbReference type="EMBL" id="SCE79480.1"/>
    </source>
</evidence>
<comment type="function">
    <text evidence="8">Catalyzes the attachment of valine to tRNA(Val). As ValRS can inadvertently accommodate and process structurally similar amino acids such as threonine, to avoid such errors, it has a 'posttransfer' editing activity that hydrolyzes mischarged Thr-tRNA(Val) in a tRNA-dependent manner.</text>
</comment>
<protein>
    <recommendedName>
        <fullName evidence="8">Valine--tRNA ligase</fullName>
        <ecNumber evidence="8">6.1.1.9</ecNumber>
    </recommendedName>
    <alternativeName>
        <fullName evidence="8">Valyl-tRNA synthetase</fullName>
        <shortName evidence="8">ValRS</shortName>
    </alternativeName>
</protein>
<evidence type="ECO:0000256" key="9">
    <source>
        <dbReference type="SAM" id="MobiDB-lite"/>
    </source>
</evidence>
<feature type="domain" description="Methionyl/Valyl/Leucyl/Isoleucyl-tRNA synthetase anticodon-binding" evidence="11">
    <location>
        <begin position="703"/>
        <end position="847"/>
    </location>
</feature>
<dbReference type="InterPro" id="IPR033705">
    <property type="entry name" value="Anticodon_Ia_Val"/>
</dbReference>
<evidence type="ECO:0000256" key="8">
    <source>
        <dbReference type="HAMAP-Rule" id="MF_02005"/>
    </source>
</evidence>
<dbReference type="InterPro" id="IPR048044">
    <property type="entry name" value="Valyl-tRNA_ligase_actino"/>
</dbReference>
<dbReference type="PANTHER" id="PTHR11946">
    <property type="entry name" value="VALYL-TRNA SYNTHETASES"/>
    <property type="match status" value="1"/>
</dbReference>
<dbReference type="InterPro" id="IPR002300">
    <property type="entry name" value="aa-tRNA-synth_Ia"/>
</dbReference>
<comment type="domain">
    <text evidence="8">ValRS has two distinct active sites: one for aminoacylation and one for editing. The misactivated threonine is translocated from the active site to the editing site.</text>
</comment>
<evidence type="ECO:0000256" key="3">
    <source>
        <dbReference type="ARBA" id="ARBA00022741"/>
    </source>
</evidence>
<feature type="binding site" evidence="8">
    <location>
        <position position="591"/>
    </location>
    <ligand>
        <name>ATP</name>
        <dbReference type="ChEBI" id="CHEBI:30616"/>
    </ligand>
</feature>
<dbReference type="InterPro" id="IPR014729">
    <property type="entry name" value="Rossmann-like_a/b/a_fold"/>
</dbReference>
<keyword evidence="5 8" id="KW-0648">Protein biosynthesis</keyword>
<dbReference type="InterPro" id="IPR013155">
    <property type="entry name" value="M/V/L/I-tRNA-synth_anticd-bd"/>
</dbReference>
<feature type="short sequence motif" description="'KMSKS' region" evidence="8">
    <location>
        <begin position="588"/>
        <end position="592"/>
    </location>
</feature>
<dbReference type="InterPro" id="IPR002303">
    <property type="entry name" value="Valyl-tRNA_ligase"/>
</dbReference>
<dbReference type="SUPFAM" id="SSF52374">
    <property type="entry name" value="Nucleotidylyl transferase"/>
    <property type="match status" value="1"/>
</dbReference>
<dbReference type="GO" id="GO:0005829">
    <property type="term" value="C:cytosol"/>
    <property type="evidence" value="ECO:0007669"/>
    <property type="project" value="TreeGrafter"/>
</dbReference>
<comment type="similarity">
    <text evidence="8">Belongs to the class-I aminoacyl-tRNA synthetase family. ValS type 2 subfamily.</text>
</comment>
<feature type="domain" description="Aminoacyl-tRNA synthetase class Ia" evidence="10">
    <location>
        <begin position="25"/>
        <end position="110"/>
    </location>
</feature>
<dbReference type="PRINTS" id="PR00986">
    <property type="entry name" value="TRNASYNTHVAL"/>
</dbReference>
<feature type="region of interest" description="Disordered" evidence="9">
    <location>
        <begin position="662"/>
        <end position="684"/>
    </location>
</feature>
<feature type="short sequence motif" description="'HIGH' region" evidence="8">
    <location>
        <begin position="56"/>
        <end position="66"/>
    </location>
</feature>
<accession>A0A1C4V644</accession>
<evidence type="ECO:0000256" key="2">
    <source>
        <dbReference type="ARBA" id="ARBA00022598"/>
    </source>
</evidence>
<keyword evidence="13" id="KW-1185">Reference proteome</keyword>
<feature type="region of interest" description="Disordered" evidence="9">
    <location>
        <begin position="473"/>
        <end position="502"/>
    </location>
</feature>
<evidence type="ECO:0000256" key="6">
    <source>
        <dbReference type="ARBA" id="ARBA00023146"/>
    </source>
</evidence>
<keyword evidence="6 8" id="KW-0030">Aminoacyl-tRNA synthetase</keyword>
<dbReference type="InterPro" id="IPR009080">
    <property type="entry name" value="tRNAsynth_Ia_anticodon-bd"/>
</dbReference>
<dbReference type="Gene3D" id="3.90.740.10">
    <property type="entry name" value="Valyl/Leucyl/Isoleucyl-tRNA synthetase, editing domain"/>
    <property type="match status" value="1"/>
</dbReference>
<comment type="catalytic activity">
    <reaction evidence="7 8">
        <text>tRNA(Val) + L-valine + ATP = L-valyl-tRNA(Val) + AMP + diphosphate</text>
        <dbReference type="Rhea" id="RHEA:10704"/>
        <dbReference type="Rhea" id="RHEA-COMP:9672"/>
        <dbReference type="Rhea" id="RHEA-COMP:9708"/>
        <dbReference type="ChEBI" id="CHEBI:30616"/>
        <dbReference type="ChEBI" id="CHEBI:33019"/>
        <dbReference type="ChEBI" id="CHEBI:57762"/>
        <dbReference type="ChEBI" id="CHEBI:78442"/>
        <dbReference type="ChEBI" id="CHEBI:78537"/>
        <dbReference type="ChEBI" id="CHEBI:456215"/>
        <dbReference type="EC" id="6.1.1.9"/>
    </reaction>
</comment>
<dbReference type="Proteomes" id="UP000198242">
    <property type="component" value="Chromosome I"/>
</dbReference>
<dbReference type="PROSITE" id="PS00178">
    <property type="entry name" value="AA_TRNA_LIGASE_I"/>
    <property type="match status" value="1"/>
</dbReference>
<gene>
    <name evidence="8" type="primary">valS</name>
    <name evidence="12" type="ORF">GA0074695_1178</name>
</gene>
<feature type="domain" description="Aminoacyl-tRNA synthetase class Ia" evidence="10">
    <location>
        <begin position="134"/>
        <end position="626"/>
    </location>
</feature>
<dbReference type="Pfam" id="PF08264">
    <property type="entry name" value="Anticodon_1"/>
    <property type="match status" value="1"/>
</dbReference>
<dbReference type="EC" id="6.1.1.9" evidence="8"/>
<dbReference type="Gene3D" id="3.40.50.620">
    <property type="entry name" value="HUPs"/>
    <property type="match status" value="2"/>
</dbReference>
<proteinExistence type="inferred from homology"/>
<dbReference type="NCBIfam" id="NF009687">
    <property type="entry name" value="PRK13208.1"/>
    <property type="match status" value="1"/>
</dbReference>
<keyword evidence="1 8" id="KW-0963">Cytoplasm</keyword>
<dbReference type="SUPFAM" id="SSF50677">
    <property type="entry name" value="ValRS/IleRS/LeuRS editing domain"/>
    <property type="match status" value="1"/>
</dbReference>
<reference evidence="13" key="1">
    <citation type="submission" date="2016-06" db="EMBL/GenBank/DDBJ databases">
        <authorList>
            <person name="Varghese N."/>
            <person name="Submissions Spin"/>
        </authorList>
    </citation>
    <scope>NUCLEOTIDE SEQUENCE [LARGE SCALE GENOMIC DNA]</scope>
    <source>
        <strain evidence="13">DSM 43909</strain>
    </source>
</reference>
<dbReference type="EMBL" id="LT607411">
    <property type="protein sequence ID" value="SCE79480.1"/>
    <property type="molecule type" value="Genomic_DNA"/>
</dbReference>
<dbReference type="InterPro" id="IPR009008">
    <property type="entry name" value="Val/Leu/Ile-tRNA-synth_edit"/>
</dbReference>
<dbReference type="RefSeq" id="WP_089005316.1">
    <property type="nucleotide sequence ID" value="NZ_LT607411.1"/>
</dbReference>
<dbReference type="InterPro" id="IPR022874">
    <property type="entry name" value="Valine-tRNA_ligase_type_2"/>
</dbReference>
<name>A0A1C4V644_MICVI</name>
<evidence type="ECO:0000256" key="5">
    <source>
        <dbReference type="ARBA" id="ARBA00022917"/>
    </source>
</evidence>
<dbReference type="SUPFAM" id="SSF47323">
    <property type="entry name" value="Anticodon-binding domain of a subclass of class I aminoacyl-tRNA synthetases"/>
    <property type="match status" value="1"/>
</dbReference>
<dbReference type="Gene3D" id="1.10.730.10">
    <property type="entry name" value="Isoleucyl-tRNA Synthetase, Domain 1"/>
    <property type="match status" value="1"/>
</dbReference>
<dbReference type="GO" id="GO:0004832">
    <property type="term" value="F:valine-tRNA ligase activity"/>
    <property type="evidence" value="ECO:0007669"/>
    <property type="project" value="UniProtKB-UniRule"/>
</dbReference>
<keyword evidence="2 8" id="KW-0436">Ligase</keyword>
<dbReference type="HAMAP" id="MF_02005">
    <property type="entry name" value="Val_tRNA_synth_type2"/>
    <property type="match status" value="1"/>
</dbReference>
<dbReference type="OrthoDB" id="9810365at2"/>
<dbReference type="GO" id="GO:0002161">
    <property type="term" value="F:aminoacyl-tRNA deacylase activity"/>
    <property type="evidence" value="ECO:0007669"/>
    <property type="project" value="InterPro"/>
</dbReference>
<dbReference type="NCBIfam" id="NF000540">
    <property type="entry name" value="alt_ValS"/>
    <property type="match status" value="1"/>
</dbReference>
<evidence type="ECO:0000256" key="1">
    <source>
        <dbReference type="ARBA" id="ARBA00022490"/>
    </source>
</evidence>
<comment type="subunit">
    <text evidence="8">Monomer.</text>
</comment>
<evidence type="ECO:0000313" key="13">
    <source>
        <dbReference type="Proteomes" id="UP000198242"/>
    </source>
</evidence>
<comment type="subcellular location">
    <subcellularLocation>
        <location evidence="8">Cytoplasm</location>
    </subcellularLocation>
</comment>
<evidence type="ECO:0000259" key="11">
    <source>
        <dbReference type="Pfam" id="PF08264"/>
    </source>
</evidence>
<dbReference type="Pfam" id="PF00133">
    <property type="entry name" value="tRNA-synt_1"/>
    <property type="match status" value="2"/>
</dbReference>
<keyword evidence="4 8" id="KW-0067">ATP-binding</keyword>
<organism evidence="12 13">
    <name type="scientific">Micromonospora viridifaciens</name>
    <dbReference type="NCBI Taxonomy" id="1881"/>
    <lineage>
        <taxon>Bacteria</taxon>
        <taxon>Bacillati</taxon>
        <taxon>Actinomycetota</taxon>
        <taxon>Actinomycetes</taxon>
        <taxon>Micromonosporales</taxon>
        <taxon>Micromonosporaceae</taxon>
        <taxon>Micromonospora</taxon>
    </lineage>
</organism>
<dbReference type="CDD" id="cd07962">
    <property type="entry name" value="Anticodon_Ia_Val"/>
    <property type="match status" value="1"/>
</dbReference>
<feature type="compositionally biased region" description="Low complexity" evidence="9">
    <location>
        <begin position="662"/>
        <end position="680"/>
    </location>
</feature>